<evidence type="ECO:0000259" key="4">
    <source>
        <dbReference type="PROSITE" id="PS50987"/>
    </source>
</evidence>
<keyword evidence="1" id="KW-0805">Transcription regulation</keyword>
<dbReference type="SMART" id="SM00418">
    <property type="entry name" value="HTH_ARSR"/>
    <property type="match status" value="1"/>
</dbReference>
<dbReference type="PRINTS" id="PR00778">
    <property type="entry name" value="HTHARSR"/>
</dbReference>
<dbReference type="GO" id="GO:0003700">
    <property type="term" value="F:DNA-binding transcription factor activity"/>
    <property type="evidence" value="ECO:0007669"/>
    <property type="project" value="InterPro"/>
</dbReference>
<dbReference type="GO" id="GO:0003677">
    <property type="term" value="F:DNA binding"/>
    <property type="evidence" value="ECO:0007669"/>
    <property type="project" value="UniProtKB-KW"/>
</dbReference>
<accession>A0A7W0C8X1</accession>
<sequence length="127" mass="14369">MTVPESQNIAEVCATKVIHHDIIAQVDASMPEERGLADLAGFFKIFGDQTRIRILWALSAAEMCVCDLCCLLGMKQSAVSQQLRILKQTRLVKYRREGKVIYYSLDDAHIRRVLELGMEHVMESQSS</sequence>
<keyword evidence="6" id="KW-1185">Reference proteome</keyword>
<evidence type="ECO:0000256" key="3">
    <source>
        <dbReference type="ARBA" id="ARBA00023163"/>
    </source>
</evidence>
<dbReference type="AlphaFoldDB" id="A0A7W0C8X1"/>
<reference evidence="5 6" key="1">
    <citation type="submission" date="2020-07" db="EMBL/GenBank/DDBJ databases">
        <title>Genomic Encyclopedia of Type Strains, Phase IV (KMG-IV): sequencing the most valuable type-strain genomes for metagenomic binning, comparative biology and taxonomic classification.</title>
        <authorList>
            <person name="Goeker M."/>
        </authorList>
    </citation>
    <scope>NUCLEOTIDE SEQUENCE [LARGE SCALE GENOMIC DNA]</scope>
    <source>
        <strain evidence="5 6">DSM 17721</strain>
    </source>
</reference>
<dbReference type="InterPro" id="IPR001845">
    <property type="entry name" value="HTH_ArsR_DNA-bd_dom"/>
</dbReference>
<dbReference type="PANTHER" id="PTHR43132">
    <property type="entry name" value="ARSENICAL RESISTANCE OPERON REPRESSOR ARSR-RELATED"/>
    <property type="match status" value="1"/>
</dbReference>
<gene>
    <name evidence="5" type="ORF">HNR65_001664</name>
</gene>
<dbReference type="InterPro" id="IPR051011">
    <property type="entry name" value="Metal_resp_trans_reg"/>
</dbReference>
<organism evidence="5 6">
    <name type="scientific">Desulfosalsimonas propionicica</name>
    <dbReference type="NCBI Taxonomy" id="332175"/>
    <lineage>
        <taxon>Bacteria</taxon>
        <taxon>Pseudomonadati</taxon>
        <taxon>Thermodesulfobacteriota</taxon>
        <taxon>Desulfobacteria</taxon>
        <taxon>Desulfobacterales</taxon>
        <taxon>Desulfosalsimonadaceae</taxon>
        <taxon>Desulfosalsimonas</taxon>
    </lineage>
</organism>
<dbReference type="RefSeq" id="WP_181550984.1">
    <property type="nucleotide sequence ID" value="NZ_JACDUS010000003.1"/>
</dbReference>
<dbReference type="SUPFAM" id="SSF46785">
    <property type="entry name" value="Winged helix' DNA-binding domain"/>
    <property type="match status" value="1"/>
</dbReference>
<proteinExistence type="predicted"/>
<dbReference type="CDD" id="cd00090">
    <property type="entry name" value="HTH_ARSR"/>
    <property type="match status" value="1"/>
</dbReference>
<keyword evidence="2" id="KW-0238">DNA-binding</keyword>
<dbReference type="PANTHER" id="PTHR43132:SF6">
    <property type="entry name" value="HTH-TYPE TRANSCRIPTIONAL REPRESSOR CZRA"/>
    <property type="match status" value="1"/>
</dbReference>
<comment type="caution">
    <text evidence="5">The sequence shown here is derived from an EMBL/GenBank/DDBJ whole genome shotgun (WGS) entry which is preliminary data.</text>
</comment>
<dbReference type="NCBIfam" id="NF033788">
    <property type="entry name" value="HTH_metalloreg"/>
    <property type="match status" value="1"/>
</dbReference>
<dbReference type="Gene3D" id="1.10.10.10">
    <property type="entry name" value="Winged helix-like DNA-binding domain superfamily/Winged helix DNA-binding domain"/>
    <property type="match status" value="1"/>
</dbReference>
<dbReference type="InterPro" id="IPR036390">
    <property type="entry name" value="WH_DNA-bd_sf"/>
</dbReference>
<keyword evidence="3" id="KW-0804">Transcription</keyword>
<dbReference type="InterPro" id="IPR036388">
    <property type="entry name" value="WH-like_DNA-bd_sf"/>
</dbReference>
<dbReference type="EMBL" id="JACDUS010000003">
    <property type="protein sequence ID" value="MBA2881338.1"/>
    <property type="molecule type" value="Genomic_DNA"/>
</dbReference>
<dbReference type="Pfam" id="PF01022">
    <property type="entry name" value="HTH_5"/>
    <property type="match status" value="1"/>
</dbReference>
<evidence type="ECO:0000256" key="1">
    <source>
        <dbReference type="ARBA" id="ARBA00023015"/>
    </source>
</evidence>
<evidence type="ECO:0000256" key="2">
    <source>
        <dbReference type="ARBA" id="ARBA00023125"/>
    </source>
</evidence>
<dbReference type="PROSITE" id="PS50987">
    <property type="entry name" value="HTH_ARSR_2"/>
    <property type="match status" value="1"/>
</dbReference>
<name>A0A7W0C8X1_9BACT</name>
<protein>
    <submittedName>
        <fullName evidence="5">ArsR family transcriptional regulator</fullName>
    </submittedName>
</protein>
<dbReference type="InterPro" id="IPR011991">
    <property type="entry name" value="ArsR-like_HTH"/>
</dbReference>
<evidence type="ECO:0000313" key="5">
    <source>
        <dbReference type="EMBL" id="MBA2881338.1"/>
    </source>
</evidence>
<evidence type="ECO:0000313" key="6">
    <source>
        <dbReference type="Proteomes" id="UP000525298"/>
    </source>
</evidence>
<feature type="domain" description="HTH arsR-type" evidence="4">
    <location>
        <begin position="31"/>
        <end position="125"/>
    </location>
</feature>
<dbReference type="Proteomes" id="UP000525298">
    <property type="component" value="Unassembled WGS sequence"/>
</dbReference>